<organism evidence="2">
    <name type="scientific">termite gut metagenome</name>
    <dbReference type="NCBI Taxonomy" id="433724"/>
    <lineage>
        <taxon>unclassified sequences</taxon>
        <taxon>metagenomes</taxon>
        <taxon>organismal metagenomes</taxon>
    </lineage>
</organism>
<proteinExistence type="predicted"/>
<accession>A0A5J4PJV1</accession>
<dbReference type="PANTHER" id="PTHR43581:SF2">
    <property type="entry name" value="EXCINUCLEASE ATPASE SUBUNIT"/>
    <property type="match status" value="1"/>
</dbReference>
<dbReference type="PANTHER" id="PTHR43581">
    <property type="entry name" value="ATP/GTP PHOSPHATASE"/>
    <property type="match status" value="1"/>
</dbReference>
<dbReference type="Pfam" id="PF13175">
    <property type="entry name" value="AAA_15"/>
    <property type="match status" value="1"/>
</dbReference>
<dbReference type="AlphaFoldDB" id="A0A5J4PJV1"/>
<evidence type="ECO:0000259" key="1">
    <source>
        <dbReference type="Pfam" id="PF13175"/>
    </source>
</evidence>
<dbReference type="InterPro" id="IPR051396">
    <property type="entry name" value="Bact_Antivir_Def_Nuclease"/>
</dbReference>
<dbReference type="EMBL" id="SNRY01007773">
    <property type="protein sequence ID" value="KAA6309777.1"/>
    <property type="molecule type" value="Genomic_DNA"/>
</dbReference>
<dbReference type="InterPro" id="IPR041685">
    <property type="entry name" value="AAA_GajA/Old/RecF-like"/>
</dbReference>
<name>A0A5J4PJV1_9ZZZZ</name>
<gene>
    <name evidence="2" type="ORF">EZS27_038799</name>
</gene>
<feature type="domain" description="Endonuclease GajA/Old nuclease/RecF-like AAA" evidence="1">
    <location>
        <begin position="33"/>
        <end position="170"/>
    </location>
</feature>
<sequence length="237" mass="27138">MNIYLIDIFNTYDDHINFIDSFRLQPKRTYLEQAKSEIKINSFGEGYLDQIMIWEAKDKNKFNELISILNELNLLESIKSKRLGGGRYEIAVQVKENGIDSSLSDVGFGISQFLPIIVADLQLSEGSTLYIAQPEIHLHPSVQSAFGGYLVKQINSQSKNYVIETHNEYLLNRIRLAIVKGEIEEDEVKVYFTDNSTNKSVLHEIQFNKQGQILNAPNNFFKTYMMDVMEIAINAAE</sequence>
<reference evidence="2" key="1">
    <citation type="submission" date="2019-03" db="EMBL/GenBank/DDBJ databases">
        <title>Single cell metagenomics reveals metabolic interactions within the superorganism composed of flagellate Streblomastix strix and complex community of Bacteroidetes bacteria on its surface.</title>
        <authorList>
            <person name="Treitli S.C."/>
            <person name="Kolisko M."/>
            <person name="Husnik F."/>
            <person name="Keeling P."/>
            <person name="Hampl V."/>
        </authorList>
    </citation>
    <scope>NUCLEOTIDE SEQUENCE</scope>
    <source>
        <strain evidence="2">STM</strain>
    </source>
</reference>
<evidence type="ECO:0000313" key="2">
    <source>
        <dbReference type="EMBL" id="KAA6309777.1"/>
    </source>
</evidence>
<protein>
    <recommendedName>
        <fullName evidence="1">Endonuclease GajA/Old nuclease/RecF-like AAA domain-containing protein</fullName>
    </recommendedName>
</protein>
<comment type="caution">
    <text evidence="2">The sequence shown here is derived from an EMBL/GenBank/DDBJ whole genome shotgun (WGS) entry which is preliminary data.</text>
</comment>